<evidence type="ECO:0000313" key="2">
    <source>
        <dbReference type="Proteomes" id="UP000014200"/>
    </source>
</evidence>
<comment type="caution">
    <text evidence="1">The sequence shown here is derived from an EMBL/GenBank/DDBJ whole genome shotgun (WGS) entry which is preliminary data.</text>
</comment>
<dbReference type="EMBL" id="ASSP01000004">
    <property type="protein sequence ID" value="EOS16174.1"/>
    <property type="molecule type" value="Genomic_DNA"/>
</dbReference>
<dbReference type="STRING" id="1235788.C802_00388"/>
<accession>R9ID13</accession>
<name>R9ID13_9BACT</name>
<gene>
    <name evidence="1" type="ORF">C802_00388</name>
</gene>
<keyword evidence="2" id="KW-1185">Reference proteome</keyword>
<evidence type="ECO:0000313" key="1">
    <source>
        <dbReference type="EMBL" id="EOS16174.1"/>
    </source>
</evidence>
<proteinExistence type="predicted"/>
<dbReference type="HOGENOM" id="CLU_3388050_0_0_10"/>
<dbReference type="AlphaFoldDB" id="R9ID13"/>
<reference evidence="1 2" key="1">
    <citation type="submission" date="2013-04" db="EMBL/GenBank/DDBJ databases">
        <title>The Genome Sequence of Bacteroides massiliensis dnLKV3.</title>
        <authorList>
            <consortium name="The Broad Institute Genomics Platform"/>
            <consortium name="The Broad Institute Genome Sequencing Center for Infectious Disease"/>
            <person name="Earl A."/>
            <person name="Xavier R."/>
            <person name="Kuhn K."/>
            <person name="Stappenbeck T."/>
            <person name="Walker B."/>
            <person name="Young S."/>
            <person name="Zeng Q."/>
            <person name="Gargeya S."/>
            <person name="Fitzgerald M."/>
            <person name="Haas B."/>
            <person name="Abouelleil A."/>
            <person name="Allen A.W."/>
            <person name="Alvarado L."/>
            <person name="Arachchi H.M."/>
            <person name="Berlin A.M."/>
            <person name="Chapman S.B."/>
            <person name="Gainer-Dewar J."/>
            <person name="Goldberg J."/>
            <person name="Griggs A."/>
            <person name="Gujja S."/>
            <person name="Hansen M."/>
            <person name="Howarth C."/>
            <person name="Imamovic A."/>
            <person name="Ireland A."/>
            <person name="Larimer J."/>
            <person name="McCowan C."/>
            <person name="Murphy C."/>
            <person name="Pearson M."/>
            <person name="Poon T.W."/>
            <person name="Priest M."/>
            <person name="Roberts A."/>
            <person name="Saif S."/>
            <person name="Shea T."/>
            <person name="Sisk P."/>
            <person name="Sykes S."/>
            <person name="Wortman J."/>
            <person name="Nusbaum C."/>
            <person name="Birren B."/>
        </authorList>
    </citation>
    <scope>NUCLEOTIDE SEQUENCE [LARGE SCALE GENOMIC DNA]</scope>
    <source>
        <strain evidence="2">dnLKV3</strain>
    </source>
</reference>
<dbReference type="Proteomes" id="UP000014200">
    <property type="component" value="Unassembled WGS sequence"/>
</dbReference>
<sequence>MYKLVLELSSKEQISIYGGEKKNYRWINKEEI</sequence>
<organism evidence="1 2">
    <name type="scientific">Phocaeicola sartorii</name>
    <dbReference type="NCBI Taxonomy" id="671267"/>
    <lineage>
        <taxon>Bacteria</taxon>
        <taxon>Pseudomonadati</taxon>
        <taxon>Bacteroidota</taxon>
        <taxon>Bacteroidia</taxon>
        <taxon>Bacteroidales</taxon>
        <taxon>Bacteroidaceae</taxon>
        <taxon>Phocaeicola</taxon>
    </lineage>
</organism>
<protein>
    <submittedName>
        <fullName evidence="1">Uncharacterized protein</fullName>
    </submittedName>
</protein>